<dbReference type="InterPro" id="IPR016874">
    <property type="entry name" value="TcmP-like"/>
</dbReference>
<dbReference type="AlphaFoldDB" id="A0A179G082"/>
<keyword evidence="5" id="KW-1185">Reference proteome</keyword>
<comment type="caution">
    <text evidence="4">The sequence shown here is derived from an EMBL/GenBank/DDBJ whole genome shotgun (WGS) entry which is preliminary data.</text>
</comment>
<protein>
    <submittedName>
        <fullName evidence="4">Leucine carboxyl methyltransferase</fullName>
    </submittedName>
</protein>
<dbReference type="GO" id="GO:0032259">
    <property type="term" value="P:methylation"/>
    <property type="evidence" value="ECO:0007669"/>
    <property type="project" value="UniProtKB-KW"/>
</dbReference>
<evidence type="ECO:0000256" key="3">
    <source>
        <dbReference type="SAM" id="Phobius"/>
    </source>
</evidence>
<dbReference type="RefSeq" id="XP_018147186.1">
    <property type="nucleotide sequence ID" value="XM_018282632.1"/>
</dbReference>
<keyword evidence="2" id="KW-0808">Transferase</keyword>
<dbReference type="GeneID" id="28846626"/>
<dbReference type="PANTHER" id="PTHR43619:SF2">
    <property type="entry name" value="S-ADENOSYL-L-METHIONINE-DEPENDENT METHYLTRANSFERASES SUPERFAMILY PROTEIN"/>
    <property type="match status" value="1"/>
</dbReference>
<name>A0A179G082_METCM</name>
<dbReference type="PANTHER" id="PTHR43619">
    <property type="entry name" value="S-ADENOSYL-L-METHIONINE-DEPENDENT METHYLTRANSFERASE YKTD-RELATED"/>
    <property type="match status" value="1"/>
</dbReference>
<dbReference type="EMBL" id="LSBJ02000002">
    <property type="protein sequence ID" value="OAQ70649.1"/>
    <property type="molecule type" value="Genomic_DNA"/>
</dbReference>
<proteinExistence type="predicted"/>
<dbReference type="OrthoDB" id="203237at2759"/>
<dbReference type="Pfam" id="PF04072">
    <property type="entry name" value="LCM"/>
    <property type="match status" value="1"/>
</dbReference>
<dbReference type="GO" id="GO:0008168">
    <property type="term" value="F:methyltransferase activity"/>
    <property type="evidence" value="ECO:0007669"/>
    <property type="project" value="UniProtKB-KW"/>
</dbReference>
<evidence type="ECO:0000256" key="1">
    <source>
        <dbReference type="ARBA" id="ARBA00022603"/>
    </source>
</evidence>
<sequence length="292" mass="33566">MASSEQPENTEITLTGAQETLFVTLYGRWLDFNSPRPLLGDKWSAEVVARVPGKAAETGDRVRGVPSGLAIFVLRTRLFDKWVTDFVTENKRATVVHLACGLDTRALRLRDKCGDGVRWIDVDFPDVIDLRRQIEIPEPESSTTGGYSYEMVASSVVETEWLNKLPTDRPTVIVFEGLTMYLTPEDGKNLIKRLVEHFGSGQMIFDCMPRTHRALLNLMVWVKGHWTFTFNWAIDDPKTLEAVHPRLKMLDKFSMWNVPGLELLAWWIRLVMFVVSWIPILRNLSMFTRFEF</sequence>
<evidence type="ECO:0000313" key="5">
    <source>
        <dbReference type="Proteomes" id="UP000078397"/>
    </source>
</evidence>
<dbReference type="PIRSF" id="PIRSF028177">
    <property type="entry name" value="Polyketide_synth_Omtfrase_TcmP"/>
    <property type="match status" value="1"/>
</dbReference>
<dbReference type="Gene3D" id="3.40.50.150">
    <property type="entry name" value="Vaccinia Virus protein VP39"/>
    <property type="match status" value="1"/>
</dbReference>
<feature type="transmembrane region" description="Helical" evidence="3">
    <location>
        <begin position="263"/>
        <end position="281"/>
    </location>
</feature>
<keyword evidence="3" id="KW-0472">Membrane</keyword>
<evidence type="ECO:0000313" key="4">
    <source>
        <dbReference type="EMBL" id="OAQ70649.1"/>
    </source>
</evidence>
<dbReference type="STRING" id="1380566.A0A179G082"/>
<keyword evidence="3" id="KW-0812">Transmembrane</keyword>
<evidence type="ECO:0000256" key="2">
    <source>
        <dbReference type="ARBA" id="ARBA00022679"/>
    </source>
</evidence>
<dbReference type="InterPro" id="IPR007213">
    <property type="entry name" value="Ppm1/Ppm2/Tcmp"/>
</dbReference>
<reference evidence="4 5" key="1">
    <citation type="journal article" date="2016" name="PLoS Pathog.">
        <title>Biosynthesis of antibiotic leucinostatins in bio-control fungus Purpureocillium lilacinum and their inhibition on phytophthora revealed by genome mining.</title>
        <authorList>
            <person name="Wang G."/>
            <person name="Liu Z."/>
            <person name="Lin R."/>
            <person name="Li E."/>
            <person name="Mao Z."/>
            <person name="Ling J."/>
            <person name="Yang Y."/>
            <person name="Yin W.B."/>
            <person name="Xie B."/>
        </authorList>
    </citation>
    <scope>NUCLEOTIDE SEQUENCE [LARGE SCALE GENOMIC DNA]</scope>
    <source>
        <strain evidence="4">170</strain>
    </source>
</reference>
<accession>A0A179G082</accession>
<gene>
    <name evidence="4" type="ORF">VFPPC_03087</name>
</gene>
<organism evidence="4 5">
    <name type="scientific">Pochonia chlamydosporia 170</name>
    <dbReference type="NCBI Taxonomy" id="1380566"/>
    <lineage>
        <taxon>Eukaryota</taxon>
        <taxon>Fungi</taxon>
        <taxon>Dikarya</taxon>
        <taxon>Ascomycota</taxon>
        <taxon>Pezizomycotina</taxon>
        <taxon>Sordariomycetes</taxon>
        <taxon>Hypocreomycetidae</taxon>
        <taxon>Hypocreales</taxon>
        <taxon>Clavicipitaceae</taxon>
        <taxon>Pochonia</taxon>
    </lineage>
</organism>
<keyword evidence="1 4" id="KW-0489">Methyltransferase</keyword>
<keyword evidence="3" id="KW-1133">Transmembrane helix</keyword>
<dbReference type="SUPFAM" id="SSF53335">
    <property type="entry name" value="S-adenosyl-L-methionine-dependent methyltransferases"/>
    <property type="match status" value="1"/>
</dbReference>
<dbReference type="KEGG" id="pchm:VFPPC_03087"/>
<dbReference type="InterPro" id="IPR029063">
    <property type="entry name" value="SAM-dependent_MTases_sf"/>
</dbReference>
<dbReference type="Proteomes" id="UP000078397">
    <property type="component" value="Unassembled WGS sequence"/>
</dbReference>